<comment type="subcellular location">
    <subcellularLocation>
        <location evidence="2">Cell membrane</location>
        <topology evidence="2">Lipid-anchor</topology>
        <topology evidence="2">GPI-anchor</topology>
    </subcellularLocation>
    <subcellularLocation>
        <location evidence="3">Secreted</location>
    </subcellularLocation>
</comment>
<feature type="signal peptide" evidence="19">
    <location>
        <begin position="1"/>
        <end position="26"/>
    </location>
</feature>
<dbReference type="InterPro" id="IPR018202">
    <property type="entry name" value="Ser_caboxypep_ser_AS"/>
</dbReference>
<reference evidence="23 24" key="1">
    <citation type="submission" date="2019-09" db="EMBL/GenBank/DDBJ databases">
        <title>A chromosome-level genome assembly of the Chinese tupelo Nyssa sinensis.</title>
        <authorList>
            <person name="Yang X."/>
            <person name="Kang M."/>
            <person name="Yang Y."/>
            <person name="Xiong H."/>
            <person name="Wang M."/>
            <person name="Zhang Z."/>
            <person name="Wang Z."/>
            <person name="Wu H."/>
            <person name="Ma T."/>
            <person name="Liu J."/>
            <person name="Xi Z."/>
        </authorList>
    </citation>
    <scope>NUCLEOTIDE SEQUENCE [LARGE SCALE GENOMIC DNA]</scope>
    <source>
        <strain evidence="23">J267</strain>
        <tissue evidence="23">Leaf</tissue>
    </source>
</reference>
<evidence type="ECO:0000259" key="21">
    <source>
        <dbReference type="Pfam" id="PF07731"/>
    </source>
</evidence>
<evidence type="ECO:0000256" key="18">
    <source>
        <dbReference type="ARBA" id="ARBA00023288"/>
    </source>
</evidence>
<comment type="similarity">
    <text evidence="5">Belongs to the multicopper oxidase family.</text>
</comment>
<dbReference type="SUPFAM" id="SSF53474">
    <property type="entry name" value="alpha/beta-Hydrolases"/>
    <property type="match status" value="1"/>
</dbReference>
<dbReference type="FunFam" id="2.60.40.420:FF:000023">
    <property type="entry name" value="Monocopper oxidase-like protein SKU5"/>
    <property type="match status" value="1"/>
</dbReference>
<dbReference type="PROSITE" id="PS00131">
    <property type="entry name" value="CARBOXYPEPT_SER_SER"/>
    <property type="match status" value="1"/>
</dbReference>
<dbReference type="CDD" id="cd13846">
    <property type="entry name" value="CuRO_1_AAO_like_1"/>
    <property type="match status" value="1"/>
</dbReference>
<keyword evidence="10" id="KW-0645">Protease</keyword>
<dbReference type="GO" id="GO:0005886">
    <property type="term" value="C:plasma membrane"/>
    <property type="evidence" value="ECO:0007669"/>
    <property type="project" value="UniProtKB-SubCell"/>
</dbReference>
<feature type="domain" description="Plastocyanin-like" evidence="22">
    <location>
        <begin position="37"/>
        <end position="150"/>
    </location>
</feature>
<dbReference type="Gene3D" id="2.60.40.420">
    <property type="entry name" value="Cupredoxins - blue copper proteins"/>
    <property type="match status" value="3"/>
</dbReference>
<keyword evidence="15" id="KW-0472">Membrane</keyword>
<evidence type="ECO:0000313" key="23">
    <source>
        <dbReference type="EMBL" id="KAA8550538.1"/>
    </source>
</evidence>
<keyword evidence="17" id="KW-0325">Glycoprotein</keyword>
<dbReference type="GO" id="GO:0006508">
    <property type="term" value="P:proteolysis"/>
    <property type="evidence" value="ECO:0007669"/>
    <property type="project" value="UniProtKB-KW"/>
</dbReference>
<organism evidence="23 24">
    <name type="scientific">Nyssa sinensis</name>
    <dbReference type="NCBI Taxonomy" id="561372"/>
    <lineage>
        <taxon>Eukaryota</taxon>
        <taxon>Viridiplantae</taxon>
        <taxon>Streptophyta</taxon>
        <taxon>Embryophyta</taxon>
        <taxon>Tracheophyta</taxon>
        <taxon>Spermatophyta</taxon>
        <taxon>Magnoliopsida</taxon>
        <taxon>eudicotyledons</taxon>
        <taxon>Gunneridae</taxon>
        <taxon>Pentapetalae</taxon>
        <taxon>asterids</taxon>
        <taxon>Cornales</taxon>
        <taxon>Nyssaceae</taxon>
        <taxon>Nyssa</taxon>
    </lineage>
</organism>
<dbReference type="PROSITE" id="PS00560">
    <property type="entry name" value="CARBOXYPEPT_SER_HIS"/>
    <property type="match status" value="1"/>
</dbReference>
<evidence type="ECO:0000256" key="12">
    <source>
        <dbReference type="ARBA" id="ARBA00022729"/>
    </source>
</evidence>
<keyword evidence="24" id="KW-1185">Reference proteome</keyword>
<dbReference type="GO" id="GO:0016491">
    <property type="term" value="F:oxidoreductase activity"/>
    <property type="evidence" value="ECO:0007669"/>
    <property type="project" value="InterPro"/>
</dbReference>
<dbReference type="GO" id="GO:0098552">
    <property type="term" value="C:side of membrane"/>
    <property type="evidence" value="ECO:0007669"/>
    <property type="project" value="UniProtKB-KW"/>
</dbReference>
<evidence type="ECO:0000256" key="6">
    <source>
        <dbReference type="ARBA" id="ARBA00022475"/>
    </source>
</evidence>
<accession>A0A5J5C5C9</accession>
<dbReference type="Pfam" id="PF07731">
    <property type="entry name" value="Cu-oxidase_2"/>
    <property type="match status" value="1"/>
</dbReference>
<dbReference type="OrthoDB" id="2121828at2759"/>
<name>A0A5J5C5C9_9ASTE</name>
<dbReference type="FunFam" id="3.40.50.1820:FF:000143">
    <property type="entry name" value="Carboxypeptidase"/>
    <property type="match status" value="1"/>
</dbReference>
<dbReference type="GO" id="GO:0005576">
    <property type="term" value="C:extracellular region"/>
    <property type="evidence" value="ECO:0007669"/>
    <property type="project" value="UniProtKB-SubCell"/>
</dbReference>
<dbReference type="FunFam" id="2.60.40.420:FF:000016">
    <property type="entry name" value="Monocopper oxidase-like protein"/>
    <property type="match status" value="1"/>
</dbReference>
<evidence type="ECO:0000256" key="1">
    <source>
        <dbReference type="ARBA" id="ARBA00001935"/>
    </source>
</evidence>
<keyword evidence="16" id="KW-1015">Disulfide bond</keyword>
<dbReference type="AlphaFoldDB" id="A0A5J5C5C9"/>
<feature type="chain" id="PRO_5043557113" description="Carboxypeptidase" evidence="19">
    <location>
        <begin position="27"/>
        <end position="1033"/>
    </location>
</feature>
<keyword evidence="9" id="KW-0121">Carboxypeptidase</keyword>
<keyword evidence="14" id="KW-0186">Copper</keyword>
<dbReference type="FunFam" id="2.60.40.420:FF:000012">
    <property type="entry name" value="Monocopper oxidase-like protein"/>
    <property type="match status" value="1"/>
</dbReference>
<evidence type="ECO:0000256" key="15">
    <source>
        <dbReference type="ARBA" id="ARBA00023136"/>
    </source>
</evidence>
<comment type="cofactor">
    <cofactor evidence="1">
        <name>Cu cation</name>
        <dbReference type="ChEBI" id="CHEBI:23378"/>
    </cofactor>
</comment>
<evidence type="ECO:0000256" key="5">
    <source>
        <dbReference type="ARBA" id="ARBA00010609"/>
    </source>
</evidence>
<dbReference type="SUPFAM" id="SSF49503">
    <property type="entry name" value="Cupredoxins"/>
    <property type="match status" value="3"/>
</dbReference>
<keyword evidence="7" id="KW-0964">Secreted</keyword>
<dbReference type="InterPro" id="IPR011706">
    <property type="entry name" value="Cu-oxidase_C"/>
</dbReference>
<dbReference type="PANTHER" id="PTHR11709:SF58">
    <property type="entry name" value="SKU5 SIMILAR 3"/>
    <property type="match status" value="1"/>
</dbReference>
<dbReference type="InterPro" id="IPR001563">
    <property type="entry name" value="Peptidase_S10"/>
</dbReference>
<gene>
    <name evidence="23" type="ORF">F0562_002222</name>
</gene>
<keyword evidence="11" id="KW-0479">Metal-binding</keyword>
<dbReference type="FunFam" id="3.40.50.12670:FF:000002">
    <property type="entry name" value="Carboxypeptidase"/>
    <property type="match status" value="1"/>
</dbReference>
<evidence type="ECO:0000313" key="24">
    <source>
        <dbReference type="Proteomes" id="UP000325577"/>
    </source>
</evidence>
<keyword evidence="12 19" id="KW-0732">Signal</keyword>
<evidence type="ECO:0000259" key="20">
    <source>
        <dbReference type="Pfam" id="PF00394"/>
    </source>
</evidence>
<dbReference type="Gene3D" id="3.40.50.1820">
    <property type="entry name" value="alpha/beta hydrolase"/>
    <property type="match status" value="1"/>
</dbReference>
<dbReference type="InterPro" id="IPR011707">
    <property type="entry name" value="Cu-oxidase-like_N"/>
</dbReference>
<evidence type="ECO:0000256" key="16">
    <source>
        <dbReference type="ARBA" id="ARBA00023157"/>
    </source>
</evidence>
<dbReference type="Pfam" id="PF07732">
    <property type="entry name" value="Cu-oxidase_3"/>
    <property type="match status" value="1"/>
</dbReference>
<dbReference type="InterPro" id="IPR001117">
    <property type="entry name" value="Cu-oxidase_2nd"/>
</dbReference>
<evidence type="ECO:0000256" key="8">
    <source>
        <dbReference type="ARBA" id="ARBA00022622"/>
    </source>
</evidence>
<evidence type="ECO:0000256" key="9">
    <source>
        <dbReference type="ARBA" id="ARBA00022645"/>
    </source>
</evidence>
<feature type="domain" description="Plastocyanin-like" evidence="21">
    <location>
        <begin position="401"/>
        <end position="535"/>
    </location>
</feature>
<evidence type="ECO:0000256" key="14">
    <source>
        <dbReference type="ARBA" id="ARBA00023008"/>
    </source>
</evidence>
<feature type="domain" description="Plastocyanin-like" evidence="20">
    <location>
        <begin position="163"/>
        <end position="317"/>
    </location>
</feature>
<dbReference type="Proteomes" id="UP000325577">
    <property type="component" value="Linkage Group LG0"/>
</dbReference>
<evidence type="ECO:0000256" key="2">
    <source>
        <dbReference type="ARBA" id="ARBA00004609"/>
    </source>
</evidence>
<dbReference type="GO" id="GO:0005507">
    <property type="term" value="F:copper ion binding"/>
    <property type="evidence" value="ECO:0007669"/>
    <property type="project" value="InterPro"/>
</dbReference>
<dbReference type="InterPro" id="IPR008972">
    <property type="entry name" value="Cupredoxin"/>
</dbReference>
<evidence type="ECO:0000256" key="4">
    <source>
        <dbReference type="ARBA" id="ARBA00009431"/>
    </source>
</evidence>
<proteinExistence type="inferred from homology"/>
<evidence type="ECO:0000256" key="3">
    <source>
        <dbReference type="ARBA" id="ARBA00004613"/>
    </source>
</evidence>
<evidence type="ECO:0000256" key="13">
    <source>
        <dbReference type="ARBA" id="ARBA00022801"/>
    </source>
</evidence>
<dbReference type="InterPro" id="IPR033124">
    <property type="entry name" value="Ser_caboxypep_his_AS"/>
</dbReference>
<dbReference type="GO" id="GO:0004185">
    <property type="term" value="F:serine-type carboxypeptidase activity"/>
    <property type="evidence" value="ECO:0007669"/>
    <property type="project" value="InterPro"/>
</dbReference>
<evidence type="ECO:0000259" key="22">
    <source>
        <dbReference type="Pfam" id="PF07732"/>
    </source>
</evidence>
<evidence type="ECO:0000256" key="10">
    <source>
        <dbReference type="ARBA" id="ARBA00022670"/>
    </source>
</evidence>
<protein>
    <recommendedName>
        <fullName evidence="25">Carboxypeptidase</fullName>
    </recommendedName>
</protein>
<dbReference type="InterPro" id="IPR034273">
    <property type="entry name" value="CuRO_1_AAO-like"/>
</dbReference>
<dbReference type="InterPro" id="IPR029058">
    <property type="entry name" value="AB_hydrolase_fold"/>
</dbReference>
<dbReference type="Pfam" id="PF00450">
    <property type="entry name" value="Peptidase_S10"/>
    <property type="match status" value="1"/>
</dbReference>
<dbReference type="Gene3D" id="3.40.50.12670">
    <property type="match status" value="1"/>
</dbReference>
<dbReference type="InterPro" id="IPR045087">
    <property type="entry name" value="Cu-oxidase_fam"/>
</dbReference>
<evidence type="ECO:0000256" key="11">
    <source>
        <dbReference type="ARBA" id="ARBA00022723"/>
    </source>
</evidence>
<comment type="similarity">
    <text evidence="4">Belongs to the peptidase S10 family.</text>
</comment>
<evidence type="ECO:0000256" key="17">
    <source>
        <dbReference type="ARBA" id="ARBA00023180"/>
    </source>
</evidence>
<dbReference type="PRINTS" id="PR00724">
    <property type="entry name" value="CRBOXYPTASEC"/>
</dbReference>
<keyword evidence="8" id="KW-0336">GPI-anchor</keyword>
<dbReference type="PANTHER" id="PTHR11709">
    <property type="entry name" value="MULTI-COPPER OXIDASE"/>
    <property type="match status" value="1"/>
</dbReference>
<dbReference type="Pfam" id="PF00394">
    <property type="entry name" value="Cu-oxidase"/>
    <property type="match status" value="1"/>
</dbReference>
<evidence type="ECO:0000256" key="19">
    <source>
        <dbReference type="SAM" id="SignalP"/>
    </source>
</evidence>
<keyword evidence="18" id="KW-0449">Lipoprotein</keyword>
<keyword evidence="6" id="KW-1003">Cell membrane</keyword>
<evidence type="ECO:0008006" key="25">
    <source>
        <dbReference type="Google" id="ProtNLM"/>
    </source>
</evidence>
<sequence length="1033" mass="115269">MPAGVPISCCFFYFSFLLCFFTVAFAEDPYVFYDWTVSYISASPLGVKQQVIGIEGQFPGPILNVTTNWNVVVNVKNNLDEPLLLTWNGIQHRKNSWQDGVSGTNCPIPAGWNWTYQFQVKDQIGSFFYFPSLNFQRAAGGYGGIVINNRDVIPVPFGTPDGDITIFVSDWYRKSHKVLRKDIENGVDLGAPDGILFNGVGPYRYDAALVPDGIAYQTINVEPGKTYRLRVHNVGISTSLNFRIQNHNLLLVETEGSYTVQQNYTNMDVHVGQSYSFLVTMDQNASSDYYIVASSRFANSSAWARATGVAILHYSNSQGPASGPLPDPPNEYDTYFSMNQARSIRWNVSAGAARPNPQGSFRYGQITVTDVYVVLNRPAELIDGKWRTTLNGISYLAPSTPLMLAQQFNIPGVYKLDFPTTLMNRPAKVDTSLINGTYKGFMEIILQNNDTTVQNYHMDGYAFFVVGMDFGVWTENSRGTYNKWDGVARSTTQVFPGAWTAILVSLDNDGIWNLRAENLNSWYLGQEVYVSVVNPEITDKTELPLPDNTIYCGLLSSLQKDQAQRVRFSGAPSAADATPESALITQLPGFNDTFPSKHYSGYVTIEEIHGKKLFYYFVLSERNPSEDPVVLWLNGGPGCSSFDGFVYENGPFNFEKGKTHQSLPQLHLNPYSWSKVSNIIYLDSPAGVGFSYSGDESDYITGDLKTASDSHTFLLKWFELYPEFLSNSFFIAGESYAGVYVPTLAYEVVKGIDADVKPSLNFKGYMVGNGVTDEEFDGNALVPFAHGMGLISDDLFEEVTAECRGNYYNPTSDNCESKLVKVDEDIGGLNIYDILEPCYHGTEMRDVAIGNTRWPSSFRKLGETERPLPVRTRMFGRAWPLRAPVRDGIVPTWPQLLNTLSVPCTDDEVATLWLNNEAVRKAIHAEQESVAGTWELCTGRIEFTHDAGSMIKYHKNLTSRGFRALIFSGDHDMCVPYTGSEAWTRSVGYEIIDEWRPWTSNSQVSGYIQGYANNLTFLTVKGSGHTVPEYKPS</sequence>
<dbReference type="EMBL" id="CM018031">
    <property type="protein sequence ID" value="KAA8550538.1"/>
    <property type="molecule type" value="Genomic_DNA"/>
</dbReference>
<evidence type="ECO:0000256" key="7">
    <source>
        <dbReference type="ARBA" id="ARBA00022525"/>
    </source>
</evidence>
<keyword evidence="13" id="KW-0378">Hydrolase</keyword>